<reference evidence="2" key="2">
    <citation type="submission" date="2025-09" db="UniProtKB">
        <authorList>
            <consortium name="Ensembl"/>
        </authorList>
    </citation>
    <scope>IDENTIFICATION</scope>
</reference>
<protein>
    <submittedName>
        <fullName evidence="2">Uncharacterized protein</fullName>
    </submittedName>
</protein>
<keyword evidence="1" id="KW-0732">Signal</keyword>
<feature type="signal peptide" evidence="1">
    <location>
        <begin position="1"/>
        <end position="22"/>
    </location>
</feature>
<evidence type="ECO:0000313" key="2">
    <source>
        <dbReference type="Ensembl" id="ENSOKIP00005074360.1"/>
    </source>
</evidence>
<name>A0A8C7IV57_ONCKI</name>
<evidence type="ECO:0000256" key="1">
    <source>
        <dbReference type="SAM" id="SignalP"/>
    </source>
</evidence>
<reference evidence="2" key="1">
    <citation type="submission" date="2025-08" db="UniProtKB">
        <authorList>
            <consortium name="Ensembl"/>
        </authorList>
    </citation>
    <scope>IDENTIFICATION</scope>
</reference>
<keyword evidence="3" id="KW-1185">Reference proteome</keyword>
<dbReference type="AlphaFoldDB" id="A0A8C7IV57"/>
<dbReference type="Proteomes" id="UP000694557">
    <property type="component" value="Unassembled WGS sequence"/>
</dbReference>
<sequence length="82" mass="9233">MKLWGWTCVLLLSLLALSESQAEAQGDLDLEMEDEMEEAMVTYKTPVPIGEVYFSETFDDGSLDRLAGVKDMQRKTLDDEIA</sequence>
<organism evidence="2 3">
    <name type="scientific">Oncorhynchus kisutch</name>
    <name type="common">Coho salmon</name>
    <name type="synonym">Salmo kisutch</name>
    <dbReference type="NCBI Taxonomy" id="8019"/>
    <lineage>
        <taxon>Eukaryota</taxon>
        <taxon>Metazoa</taxon>
        <taxon>Chordata</taxon>
        <taxon>Craniata</taxon>
        <taxon>Vertebrata</taxon>
        <taxon>Euteleostomi</taxon>
        <taxon>Actinopterygii</taxon>
        <taxon>Neopterygii</taxon>
        <taxon>Teleostei</taxon>
        <taxon>Protacanthopterygii</taxon>
        <taxon>Salmoniformes</taxon>
        <taxon>Salmonidae</taxon>
        <taxon>Salmoninae</taxon>
        <taxon>Oncorhynchus</taxon>
    </lineage>
</organism>
<evidence type="ECO:0000313" key="3">
    <source>
        <dbReference type="Proteomes" id="UP000694557"/>
    </source>
</evidence>
<feature type="chain" id="PRO_5034095134" evidence="1">
    <location>
        <begin position="23"/>
        <end position="82"/>
    </location>
</feature>
<proteinExistence type="predicted"/>
<dbReference type="Ensembl" id="ENSOKIT00005079234.1">
    <property type="protein sequence ID" value="ENSOKIP00005074360.1"/>
    <property type="gene ID" value="ENSOKIG00005032106.1"/>
</dbReference>
<accession>A0A8C7IV57</accession>